<dbReference type="Proteomes" id="UP001283361">
    <property type="component" value="Unassembled WGS sequence"/>
</dbReference>
<accession>A0AAE1DNI3</accession>
<organism evidence="1 2">
    <name type="scientific">Elysia crispata</name>
    <name type="common">lettuce slug</name>
    <dbReference type="NCBI Taxonomy" id="231223"/>
    <lineage>
        <taxon>Eukaryota</taxon>
        <taxon>Metazoa</taxon>
        <taxon>Spiralia</taxon>
        <taxon>Lophotrochozoa</taxon>
        <taxon>Mollusca</taxon>
        <taxon>Gastropoda</taxon>
        <taxon>Heterobranchia</taxon>
        <taxon>Euthyneura</taxon>
        <taxon>Panpulmonata</taxon>
        <taxon>Sacoglossa</taxon>
        <taxon>Placobranchoidea</taxon>
        <taxon>Plakobranchidae</taxon>
        <taxon>Elysia</taxon>
    </lineage>
</organism>
<protein>
    <submittedName>
        <fullName evidence="1">Uncharacterized protein</fullName>
    </submittedName>
</protein>
<evidence type="ECO:0000313" key="1">
    <source>
        <dbReference type="EMBL" id="KAK3777119.1"/>
    </source>
</evidence>
<evidence type="ECO:0000313" key="2">
    <source>
        <dbReference type="Proteomes" id="UP001283361"/>
    </source>
</evidence>
<keyword evidence="2" id="KW-1185">Reference proteome</keyword>
<reference evidence="1" key="1">
    <citation type="journal article" date="2023" name="G3 (Bethesda)">
        <title>A reference genome for the long-term kleptoplast-retaining sea slug Elysia crispata morphotype clarki.</title>
        <authorList>
            <person name="Eastman K.E."/>
            <person name="Pendleton A.L."/>
            <person name="Shaikh M.A."/>
            <person name="Suttiyut T."/>
            <person name="Ogas R."/>
            <person name="Tomko P."/>
            <person name="Gavelis G."/>
            <person name="Widhalm J.R."/>
            <person name="Wisecaver J.H."/>
        </authorList>
    </citation>
    <scope>NUCLEOTIDE SEQUENCE</scope>
    <source>
        <strain evidence="1">ECLA1</strain>
    </source>
</reference>
<gene>
    <name evidence="1" type="ORF">RRG08_055864</name>
</gene>
<sequence length="100" mass="11303">MYMINTAFHVTKHALQYNSKSTIQPYSEQGRSGIIKSTEYIELYGQEEPSSSQAKVGFQNSTKLGKKKSPAVNEIGTVEVQLCRVLFEIVQDSWSLSHQF</sequence>
<dbReference type="AlphaFoldDB" id="A0AAE1DNI3"/>
<name>A0AAE1DNI3_9GAST</name>
<proteinExistence type="predicted"/>
<comment type="caution">
    <text evidence="1">The sequence shown here is derived from an EMBL/GenBank/DDBJ whole genome shotgun (WGS) entry which is preliminary data.</text>
</comment>
<dbReference type="EMBL" id="JAWDGP010003132">
    <property type="protein sequence ID" value="KAK3777119.1"/>
    <property type="molecule type" value="Genomic_DNA"/>
</dbReference>